<protein>
    <submittedName>
        <fullName evidence="2">Alpha/beta hydrolase</fullName>
    </submittedName>
</protein>
<dbReference type="InterPro" id="IPR051044">
    <property type="entry name" value="MAG_DAG_Lipase"/>
</dbReference>
<proteinExistence type="predicted"/>
<evidence type="ECO:0000313" key="2">
    <source>
        <dbReference type="EMBL" id="MDD0991937.1"/>
    </source>
</evidence>
<gene>
    <name evidence="2" type="ORF">M5G11_15470</name>
</gene>
<dbReference type="Gene3D" id="3.40.50.1820">
    <property type="entry name" value="alpha/beta hydrolase"/>
    <property type="match status" value="1"/>
</dbReference>
<dbReference type="RefSeq" id="WP_273913610.1">
    <property type="nucleotide sequence ID" value="NZ_JAMDGX010000093.1"/>
</dbReference>
<dbReference type="GO" id="GO:0016787">
    <property type="term" value="F:hydrolase activity"/>
    <property type="evidence" value="ECO:0007669"/>
    <property type="project" value="UniProtKB-KW"/>
</dbReference>
<name>A0ABT5NUS9_9PSED</name>
<keyword evidence="2" id="KW-0378">Hydrolase</keyword>
<evidence type="ECO:0000313" key="3">
    <source>
        <dbReference type="Proteomes" id="UP001148203"/>
    </source>
</evidence>
<dbReference type="PANTHER" id="PTHR11614">
    <property type="entry name" value="PHOSPHOLIPASE-RELATED"/>
    <property type="match status" value="1"/>
</dbReference>
<reference evidence="2 3" key="1">
    <citation type="submission" date="2022-05" db="EMBL/GenBank/DDBJ databases">
        <title>Novel Pseudomonas spp. Isolated from a Rainbow Trout Aquaculture Facility.</title>
        <authorList>
            <person name="Testerman T."/>
            <person name="Graf J."/>
        </authorList>
    </citation>
    <scope>NUCLEOTIDE SEQUENCE [LARGE SCALE GENOMIC DNA]</scope>
    <source>
        <strain evidence="2 3">ID681</strain>
    </source>
</reference>
<feature type="domain" description="Serine aminopeptidase S33" evidence="1">
    <location>
        <begin position="117"/>
        <end position="339"/>
    </location>
</feature>
<organism evidence="2 3">
    <name type="scientific">Pseudomonas fontis</name>
    <dbReference type="NCBI Taxonomy" id="2942633"/>
    <lineage>
        <taxon>Bacteria</taxon>
        <taxon>Pseudomonadati</taxon>
        <taxon>Pseudomonadota</taxon>
        <taxon>Gammaproteobacteria</taxon>
        <taxon>Pseudomonadales</taxon>
        <taxon>Pseudomonadaceae</taxon>
        <taxon>Pseudomonas</taxon>
    </lineage>
</organism>
<dbReference type="SUPFAM" id="SSF53474">
    <property type="entry name" value="alpha/beta-Hydrolases"/>
    <property type="match status" value="1"/>
</dbReference>
<dbReference type="EMBL" id="JAMDGY010000044">
    <property type="protein sequence ID" value="MDD0991937.1"/>
    <property type="molecule type" value="Genomic_DNA"/>
</dbReference>
<dbReference type="InterPro" id="IPR029058">
    <property type="entry name" value="AB_hydrolase_fold"/>
</dbReference>
<accession>A0ABT5NUS9</accession>
<dbReference type="Pfam" id="PF12146">
    <property type="entry name" value="Hydrolase_4"/>
    <property type="match status" value="1"/>
</dbReference>
<dbReference type="InterPro" id="IPR022742">
    <property type="entry name" value="Hydrolase_4"/>
</dbReference>
<evidence type="ECO:0000259" key="1">
    <source>
        <dbReference type="Pfam" id="PF12146"/>
    </source>
</evidence>
<keyword evidence="3" id="KW-1185">Reference proteome</keyword>
<sequence length="512" mass="56556">MRASLARLLKRSALVLLVSVLTLLAWRIYDTERGPPLEPWHRTVPHELSEAELDGSDWAAWLRAEDSVFSEVREEVSAELPVQTQPSMNRYRPGSPVYPPHFAQDWNRSYLLEPQGTPRGVVVLLHGLTDSPYSLRHIARRYRELGFLAIGLRLPGHGSVPAGLTDTRWQDWMAATRLAVRTARQRVPAPAPLHVVGFSNGGALAVKYALDTLSDRQLPAVDRLVLISPMIGVTRYARFAGLAGLPAVLPAFSKAAWLSRLPEFNPFKYNSFPVNAARQSWLLTDALQTQLARLASQQNLKTLPPILSFQSLVDFTVSTPALVSGLYRHLPANGSELVIFDINRASDFGGLLDPTASTALERLLPAPPRNYKTSVVTNASTSSNAMIEISTLALNKTSSQTPLNLEYPRELFSLSHVALPFPYDDALYGREPASNEDFGIHLGTLAARGERGVLMVDLDALMRVASNPFFPYLIRRIETDIPGSPPEPVDKKRPVNRGAIAASLSTEDIERW</sequence>
<comment type="caution">
    <text evidence="2">The sequence shown here is derived from an EMBL/GenBank/DDBJ whole genome shotgun (WGS) entry which is preliminary data.</text>
</comment>
<dbReference type="Proteomes" id="UP001148203">
    <property type="component" value="Unassembled WGS sequence"/>
</dbReference>